<dbReference type="AlphaFoldDB" id="A0ABD2W6P6"/>
<gene>
    <name evidence="1" type="ORF">TKK_016137</name>
</gene>
<evidence type="ECO:0000313" key="1">
    <source>
        <dbReference type="EMBL" id="KAL3388705.1"/>
    </source>
</evidence>
<organism evidence="1 2">
    <name type="scientific">Trichogramma kaykai</name>
    <dbReference type="NCBI Taxonomy" id="54128"/>
    <lineage>
        <taxon>Eukaryota</taxon>
        <taxon>Metazoa</taxon>
        <taxon>Ecdysozoa</taxon>
        <taxon>Arthropoda</taxon>
        <taxon>Hexapoda</taxon>
        <taxon>Insecta</taxon>
        <taxon>Pterygota</taxon>
        <taxon>Neoptera</taxon>
        <taxon>Endopterygota</taxon>
        <taxon>Hymenoptera</taxon>
        <taxon>Apocrita</taxon>
        <taxon>Proctotrupomorpha</taxon>
        <taxon>Chalcidoidea</taxon>
        <taxon>Trichogrammatidae</taxon>
        <taxon>Trichogramma</taxon>
    </lineage>
</organism>
<accession>A0ABD2W6P6</accession>
<evidence type="ECO:0008006" key="3">
    <source>
        <dbReference type="Google" id="ProtNLM"/>
    </source>
</evidence>
<dbReference type="Proteomes" id="UP001627154">
    <property type="component" value="Unassembled WGS sequence"/>
</dbReference>
<reference evidence="1 2" key="1">
    <citation type="journal article" date="2024" name="bioRxiv">
        <title>A reference genome for Trichogramma kaykai: A tiny desert-dwelling parasitoid wasp with competing sex-ratio distorters.</title>
        <authorList>
            <person name="Culotta J."/>
            <person name="Lindsey A.R."/>
        </authorList>
    </citation>
    <scope>NUCLEOTIDE SEQUENCE [LARGE SCALE GENOMIC DNA]</scope>
    <source>
        <strain evidence="1 2">KSX58</strain>
    </source>
</reference>
<protein>
    <recommendedName>
        <fullName evidence="3">Cystatin domain-containing protein</fullName>
    </recommendedName>
</protein>
<dbReference type="EMBL" id="JBJJXI010000128">
    <property type="protein sequence ID" value="KAL3388705.1"/>
    <property type="molecule type" value="Genomic_DNA"/>
</dbReference>
<sequence>MPPGWDVAHGEYFRGVMLRFFAQRGEEKRKKKSRPILSYAFRELLVLFLEANENVEFLLTRRIKNLPSWLRHRFHHFNLSYSLYWCVYTTMNIKLNKQFQRINYRCEYFKNFLLFYFVNLVKNTLQVTHLIHKIDHAINFNPQVPKKGKLLVESGHVKNVKEYRLGGTSYKIEARVIRQTSTGKVPYKVELQVSYIYTINTVILQIKKLNENIFFILIVSAKSATFHVNA</sequence>
<proteinExistence type="predicted"/>
<name>A0ABD2W6P6_9HYME</name>
<comment type="caution">
    <text evidence="1">The sequence shown here is derived from an EMBL/GenBank/DDBJ whole genome shotgun (WGS) entry which is preliminary data.</text>
</comment>
<evidence type="ECO:0000313" key="2">
    <source>
        <dbReference type="Proteomes" id="UP001627154"/>
    </source>
</evidence>
<keyword evidence="2" id="KW-1185">Reference proteome</keyword>